<feature type="chain" id="PRO_5022013372" description="Conjugal transfer pilus assembly protein TraV" evidence="1">
    <location>
        <begin position="30"/>
        <end position="240"/>
    </location>
</feature>
<feature type="signal peptide" evidence="1">
    <location>
        <begin position="1"/>
        <end position="29"/>
    </location>
</feature>
<evidence type="ECO:0000313" key="2">
    <source>
        <dbReference type="EMBL" id="SMO83894.1"/>
    </source>
</evidence>
<keyword evidence="3" id="KW-1185">Reference proteome</keyword>
<reference evidence="2 3" key="1">
    <citation type="submission" date="2017-05" db="EMBL/GenBank/DDBJ databases">
        <authorList>
            <person name="Varghese N."/>
            <person name="Submissions S."/>
        </authorList>
    </citation>
    <scope>NUCLEOTIDE SEQUENCE [LARGE SCALE GENOMIC DNA]</scope>
    <source>
        <strain evidence="2 3">DSM 28009</strain>
    </source>
</reference>
<name>A0A521EJ03_9RHOB</name>
<gene>
    <name evidence="2" type="ORF">SAMN06265380_11185</name>
</gene>
<accession>A0A521EJ03</accession>
<organism evidence="2 3">
    <name type="scientific">Ruegeria faecimaris</name>
    <dbReference type="NCBI Taxonomy" id="686389"/>
    <lineage>
        <taxon>Bacteria</taxon>
        <taxon>Pseudomonadati</taxon>
        <taxon>Pseudomonadota</taxon>
        <taxon>Alphaproteobacteria</taxon>
        <taxon>Rhodobacterales</taxon>
        <taxon>Roseobacteraceae</taxon>
        <taxon>Ruegeria</taxon>
    </lineage>
</organism>
<keyword evidence="1" id="KW-0732">Signal</keyword>
<dbReference type="Proteomes" id="UP000319555">
    <property type="component" value="Unassembled WGS sequence"/>
</dbReference>
<evidence type="ECO:0000256" key="1">
    <source>
        <dbReference type="SAM" id="SignalP"/>
    </source>
</evidence>
<evidence type="ECO:0008006" key="4">
    <source>
        <dbReference type="Google" id="ProtNLM"/>
    </source>
</evidence>
<dbReference type="EMBL" id="FXTE01000011">
    <property type="protein sequence ID" value="SMO83894.1"/>
    <property type="molecule type" value="Genomic_DNA"/>
</dbReference>
<sequence length="240" mass="26496">MKHSKSGNRTRAKALAIALAALPATQASAYPIDCAIFLCLAGGWPGSPDCVAAKAEFIRRITPYPVEPPLQLWRCPMNASLNSSGQGPMERLETIKRNSASPVPELPSDSAFEPRVVDVSISSEAARAVYGQSNTTSQVTPISVDLSSPDFDVVRSIRVWDVRHYSYRRRSREGDCERSLDLVVGSYDDNVSFQWSDHAPAPIPAWLPLGNRCVPPSYFRGVGVEWTDIFGFSDYELIRY</sequence>
<evidence type="ECO:0000313" key="3">
    <source>
        <dbReference type="Proteomes" id="UP000319555"/>
    </source>
</evidence>
<protein>
    <recommendedName>
        <fullName evidence="4">Conjugal transfer pilus assembly protein TraV</fullName>
    </recommendedName>
</protein>
<dbReference type="AlphaFoldDB" id="A0A521EJ03"/>
<proteinExistence type="predicted"/>